<accession>A0A5E7Y0Q2</accession>
<feature type="region of interest" description="Disordered" evidence="1">
    <location>
        <begin position="72"/>
        <end position="126"/>
    </location>
</feature>
<feature type="compositionally biased region" description="Polar residues" evidence="1">
    <location>
        <begin position="105"/>
        <end position="115"/>
    </location>
</feature>
<dbReference type="EMBL" id="CABVLI010000028">
    <property type="protein sequence ID" value="VVS99889.1"/>
    <property type="molecule type" value="Genomic_DNA"/>
</dbReference>
<reference evidence="2 3" key="1">
    <citation type="submission" date="2019-09" db="EMBL/GenBank/DDBJ databases">
        <authorList>
            <person name="Dittami M. S."/>
        </authorList>
    </citation>
    <scope>NUCLEOTIDE SEQUENCE [LARGE SCALE GENOMIC DNA]</scope>
    <source>
        <strain evidence="2">SPHINGO391</strain>
    </source>
</reference>
<dbReference type="AlphaFoldDB" id="A0A5E7Y0Q2"/>
<evidence type="ECO:0000256" key="1">
    <source>
        <dbReference type="SAM" id="MobiDB-lite"/>
    </source>
</evidence>
<evidence type="ECO:0000313" key="2">
    <source>
        <dbReference type="EMBL" id="VVS99889.1"/>
    </source>
</evidence>
<organism evidence="2 3">
    <name type="scientific">Sphingomonas aurantiaca</name>
    <dbReference type="NCBI Taxonomy" id="185949"/>
    <lineage>
        <taxon>Bacteria</taxon>
        <taxon>Pseudomonadati</taxon>
        <taxon>Pseudomonadota</taxon>
        <taxon>Alphaproteobacteria</taxon>
        <taxon>Sphingomonadales</taxon>
        <taxon>Sphingomonadaceae</taxon>
        <taxon>Sphingomonas</taxon>
    </lineage>
</organism>
<dbReference type="Proteomes" id="UP000326857">
    <property type="component" value="Unassembled WGS sequence"/>
</dbReference>
<protein>
    <submittedName>
        <fullName evidence="2">Uncharacterized protein</fullName>
    </submittedName>
</protein>
<name>A0A5E7Y0Q2_9SPHN</name>
<sequence length="126" mass="13952">MCVIMSGSANTPARASCKVGRVKDNQRGFCLSRTCHLFTPQGDNWGISADRRCYCKRPATPKPAKCRYSKALSPMSELSDNSERAPSEAPFGTADLSDGKLAHQLRTTSSYTLPQSRRPFKEYRST</sequence>
<proteinExistence type="predicted"/>
<gene>
    <name evidence="2" type="ORF">SPHINGO391_340004</name>
</gene>
<evidence type="ECO:0000313" key="3">
    <source>
        <dbReference type="Proteomes" id="UP000326857"/>
    </source>
</evidence>